<dbReference type="AlphaFoldDB" id="A0A1L0AZW0"/>
<dbReference type="Pfam" id="PF02366">
    <property type="entry name" value="PMT"/>
    <property type="match status" value="1"/>
</dbReference>
<keyword evidence="17" id="KW-1185">Reference proteome</keyword>
<dbReference type="PANTHER" id="PTHR10050">
    <property type="entry name" value="DOLICHYL-PHOSPHATE-MANNOSE--PROTEIN MANNOSYLTRANSFERASE"/>
    <property type="match status" value="1"/>
</dbReference>
<evidence type="ECO:0000259" key="15">
    <source>
        <dbReference type="PROSITE" id="PS50919"/>
    </source>
</evidence>
<dbReference type="UniPathway" id="UPA00378"/>
<dbReference type="Pfam" id="PF16192">
    <property type="entry name" value="PMT_4TMC"/>
    <property type="match status" value="1"/>
</dbReference>
<evidence type="ECO:0000313" key="16">
    <source>
        <dbReference type="EMBL" id="SGZ39076.1"/>
    </source>
</evidence>
<gene>
    <name evidence="16" type="ORF">HGUI_01276</name>
</gene>
<dbReference type="VEuPathDB" id="FungiDB:HGUI_01276"/>
<evidence type="ECO:0000256" key="2">
    <source>
        <dbReference type="ARBA" id="ARBA00004922"/>
    </source>
</evidence>
<comment type="pathway">
    <text evidence="2 14">Protein modification; protein glycosylation.</text>
</comment>
<dbReference type="GO" id="GO:0031502">
    <property type="term" value="C:dolichyl-phosphate-mannose-protein mannosyltransferase complex"/>
    <property type="evidence" value="ECO:0007669"/>
    <property type="project" value="UniProtKB-ARBA"/>
</dbReference>
<evidence type="ECO:0000256" key="13">
    <source>
        <dbReference type="ARBA" id="ARBA00045102"/>
    </source>
</evidence>
<dbReference type="Pfam" id="PF02815">
    <property type="entry name" value="MIR"/>
    <property type="match status" value="1"/>
</dbReference>
<organism evidence="16 17">
    <name type="scientific">Hanseniaspora guilliermondii</name>
    <dbReference type="NCBI Taxonomy" id="56406"/>
    <lineage>
        <taxon>Eukaryota</taxon>
        <taxon>Fungi</taxon>
        <taxon>Dikarya</taxon>
        <taxon>Ascomycota</taxon>
        <taxon>Saccharomycotina</taxon>
        <taxon>Saccharomycetes</taxon>
        <taxon>Saccharomycodales</taxon>
        <taxon>Saccharomycodaceae</taxon>
        <taxon>Hanseniaspora</taxon>
    </lineage>
</organism>
<feature type="transmembrane region" description="Helical" evidence="14">
    <location>
        <begin position="206"/>
        <end position="227"/>
    </location>
</feature>
<comment type="function">
    <text evidence="14">Transfers mannose from Dol-P-mannose to Ser or Thr residues on proteins.</text>
</comment>
<feature type="transmembrane region" description="Helical" evidence="14">
    <location>
        <begin position="714"/>
        <end position="734"/>
    </location>
</feature>
<proteinExistence type="inferred from homology"/>
<name>A0A1L0AZW0_9ASCO</name>
<dbReference type="InterPro" id="IPR003342">
    <property type="entry name" value="ArnT-like_N"/>
</dbReference>
<dbReference type="InterPro" id="IPR032421">
    <property type="entry name" value="PMT_4TMC"/>
</dbReference>
<dbReference type="SUPFAM" id="SSF82109">
    <property type="entry name" value="MIR domain"/>
    <property type="match status" value="1"/>
</dbReference>
<feature type="transmembrane region" description="Helical" evidence="14">
    <location>
        <begin position="651"/>
        <end position="672"/>
    </location>
</feature>
<feature type="domain" description="MIR" evidence="15">
    <location>
        <begin position="346"/>
        <end position="401"/>
    </location>
</feature>
<dbReference type="EMBL" id="FQNF01000017">
    <property type="protein sequence ID" value="SGZ39076.1"/>
    <property type="molecule type" value="Genomic_DNA"/>
</dbReference>
<dbReference type="GO" id="GO:0004169">
    <property type="term" value="F:dolichyl-phosphate-mannose-protein mannosyltransferase activity"/>
    <property type="evidence" value="ECO:0007669"/>
    <property type="project" value="UniProtKB-UniRule"/>
</dbReference>
<feature type="transmembrane region" description="Helical" evidence="14">
    <location>
        <begin position="72"/>
        <end position="88"/>
    </location>
</feature>
<feature type="transmembrane region" description="Helical" evidence="14">
    <location>
        <begin position="618"/>
        <end position="639"/>
    </location>
</feature>
<protein>
    <recommendedName>
        <fullName evidence="4 14">Dolichyl-phosphate-mannose--protein mannosyltransferase</fullName>
        <ecNumber evidence="4 14">2.4.1.109</ecNumber>
    </recommendedName>
</protein>
<evidence type="ECO:0000256" key="8">
    <source>
        <dbReference type="ARBA" id="ARBA00022737"/>
    </source>
</evidence>
<dbReference type="SMART" id="SM00472">
    <property type="entry name" value="MIR"/>
    <property type="match status" value="3"/>
</dbReference>
<comment type="similarity">
    <text evidence="3 14">Belongs to the glycosyltransferase 39 family.</text>
</comment>
<keyword evidence="7 14" id="KW-0812">Transmembrane</keyword>
<dbReference type="InterPro" id="IPR027005">
    <property type="entry name" value="PMT-like"/>
</dbReference>
<dbReference type="Proteomes" id="UP000183365">
    <property type="component" value="Unassembled WGS sequence"/>
</dbReference>
<dbReference type="EC" id="2.4.1.109" evidence="4 14"/>
<keyword evidence="5 14" id="KW-0328">Glycosyltransferase</keyword>
<sequence length="760" mass="87251">MSSEKLIYDSSDEEDNLIPIEETEKDVKNFNKLMDKLTNEEGTPLIPTKTTVDPSLQQESLASKSFCSYESVWFPLILTILSFVVRMYKIGIADRVVWDEAHFGKFGSYYLRHEFYHDVHPPLGKMLVGLSGYLAGYSGYWDFPSGETYPEDLDYVKMRLFQATFSALCTPIAYYTGKAIGLSVMSTWLLTILVCFENSYATLGRFILLDSMLLFFTLASFLCFVKFHNQRKNPFSFKWWKWIFLTGLTLGCTISVKMVGLFIITLVGIYTVIDLWTLFGDKTVKWSTYLYHWVARIVALIVVPFLVFLLSFKIHFDLLSGTGPGDANMPSLFQASLTNSTVGVGPRDVAVGSSVITIKNQALGGALLHSHVQTYPEGSKQQQITGYGHKDSNNNWIIQRKRGLDSWNSTVDGIEYVVEGEEYRLVHALTGKNLHTHPIPAPATSSYFEVSGYGDDIIGDPKDNWVLEFASQEGDEDKSKLHLLTTSFRIKNTEMNCYLGQTGKMLPQWGFRQFEMACVKDPFMRDKRIWWNIETHENELLPTAENFTYPKPNFFKSFVHLNLAMMATNNALIPDPEKDDQLASSFWEWPSLHVGIRMCGWDDDKAKYFMLGSPASTWLSTIGVLCFMVLFVIYCIRWIRQFVDFADEKKFNSFLMGGFYPILGWGLHYMPFVIMGRVTYVHHYLPALYFALIILAYWFDWFTCDMMKTSRGKILATLIYFSYYIIVIGGFLYFSPISFGMEKPSSEYQYLNWLPTWKIA</sequence>
<feature type="transmembrane region" description="Helical" evidence="14">
    <location>
        <begin position="291"/>
        <end position="312"/>
    </location>
</feature>
<keyword evidence="9 14" id="KW-0256">Endoplasmic reticulum</keyword>
<evidence type="ECO:0000256" key="7">
    <source>
        <dbReference type="ARBA" id="ARBA00022692"/>
    </source>
</evidence>
<dbReference type="InterPro" id="IPR036300">
    <property type="entry name" value="MIR_dom_sf"/>
</dbReference>
<feature type="transmembrane region" description="Helical" evidence="14">
    <location>
        <begin position="684"/>
        <end position="702"/>
    </location>
</feature>
<accession>A0A1L0AZW0</accession>
<comment type="catalytic activity">
    <reaction evidence="12 14">
        <text>a di-trans,poly-cis-dolichyl beta-D-mannosyl phosphate + L-threonyl-[protein] = 3-O-(alpha-D-mannosyl)-L-threonyl-[protein] + a di-trans,poly-cis-dolichyl phosphate + H(+)</text>
        <dbReference type="Rhea" id="RHEA:53396"/>
        <dbReference type="Rhea" id="RHEA-COMP:11060"/>
        <dbReference type="Rhea" id="RHEA-COMP:13547"/>
        <dbReference type="Rhea" id="RHEA-COMP:19498"/>
        <dbReference type="Rhea" id="RHEA-COMP:19501"/>
        <dbReference type="ChEBI" id="CHEBI:15378"/>
        <dbReference type="ChEBI" id="CHEBI:30013"/>
        <dbReference type="ChEBI" id="CHEBI:57683"/>
        <dbReference type="ChEBI" id="CHEBI:58211"/>
        <dbReference type="ChEBI" id="CHEBI:137323"/>
        <dbReference type="EC" id="2.4.1.109"/>
    </reaction>
</comment>
<dbReference type="Gene3D" id="2.80.10.50">
    <property type="match status" value="1"/>
</dbReference>
<keyword evidence="6 14" id="KW-0808">Transferase</keyword>
<evidence type="ECO:0000256" key="1">
    <source>
        <dbReference type="ARBA" id="ARBA00004477"/>
    </source>
</evidence>
<keyword evidence="8" id="KW-0677">Repeat</keyword>
<keyword evidence="11 14" id="KW-0472">Membrane</keyword>
<dbReference type="InterPro" id="IPR016093">
    <property type="entry name" value="MIR_motif"/>
</dbReference>
<evidence type="ECO:0000256" key="4">
    <source>
        <dbReference type="ARBA" id="ARBA00012839"/>
    </source>
</evidence>
<evidence type="ECO:0000256" key="12">
    <source>
        <dbReference type="ARBA" id="ARBA00045085"/>
    </source>
</evidence>
<feature type="transmembrane region" description="Helical" evidence="14">
    <location>
        <begin position="239"/>
        <end position="256"/>
    </location>
</feature>
<evidence type="ECO:0000256" key="11">
    <source>
        <dbReference type="ARBA" id="ARBA00023136"/>
    </source>
</evidence>
<comment type="catalytic activity">
    <reaction evidence="13 14">
        <text>a di-trans,poly-cis-dolichyl beta-D-mannosyl phosphate + L-seryl-[protein] = 3-O-(alpha-D-mannosyl)-L-seryl-[protein] + a di-trans,poly-cis-dolichyl phosphate + H(+)</text>
        <dbReference type="Rhea" id="RHEA:17377"/>
        <dbReference type="Rhea" id="RHEA-COMP:9863"/>
        <dbReference type="Rhea" id="RHEA-COMP:13546"/>
        <dbReference type="Rhea" id="RHEA-COMP:19498"/>
        <dbReference type="Rhea" id="RHEA-COMP:19501"/>
        <dbReference type="ChEBI" id="CHEBI:15378"/>
        <dbReference type="ChEBI" id="CHEBI:29999"/>
        <dbReference type="ChEBI" id="CHEBI:57683"/>
        <dbReference type="ChEBI" id="CHEBI:58211"/>
        <dbReference type="ChEBI" id="CHEBI:137321"/>
        <dbReference type="EC" id="2.4.1.109"/>
    </reaction>
</comment>
<dbReference type="OrthoDB" id="292747at2759"/>
<dbReference type="PROSITE" id="PS50919">
    <property type="entry name" value="MIR"/>
    <property type="match status" value="2"/>
</dbReference>
<comment type="subcellular location">
    <subcellularLocation>
        <location evidence="1 14">Endoplasmic reticulum membrane</location>
        <topology evidence="1 14">Multi-pass membrane protein</topology>
    </subcellularLocation>
</comment>
<dbReference type="CDD" id="cd23284">
    <property type="entry name" value="beta-trefoil_MIR_PMT2-like"/>
    <property type="match status" value="1"/>
</dbReference>
<evidence type="ECO:0000256" key="3">
    <source>
        <dbReference type="ARBA" id="ARBA00007222"/>
    </source>
</evidence>
<evidence type="ECO:0000313" key="17">
    <source>
        <dbReference type="Proteomes" id="UP000183365"/>
    </source>
</evidence>
<evidence type="ECO:0000256" key="10">
    <source>
        <dbReference type="ARBA" id="ARBA00022989"/>
    </source>
</evidence>
<feature type="domain" description="MIR" evidence="15">
    <location>
        <begin position="414"/>
        <end position="470"/>
    </location>
</feature>
<evidence type="ECO:0000256" key="5">
    <source>
        <dbReference type="ARBA" id="ARBA00022676"/>
    </source>
</evidence>
<evidence type="ECO:0000256" key="14">
    <source>
        <dbReference type="RuleBase" id="RU367007"/>
    </source>
</evidence>
<keyword evidence="10 14" id="KW-1133">Transmembrane helix</keyword>
<evidence type="ECO:0000256" key="9">
    <source>
        <dbReference type="ARBA" id="ARBA00022824"/>
    </source>
</evidence>
<reference evidence="17" key="1">
    <citation type="submission" date="2016-11" db="EMBL/GenBank/DDBJ databases">
        <authorList>
            <person name="Guldener U."/>
        </authorList>
    </citation>
    <scope>NUCLEOTIDE SEQUENCE [LARGE SCALE GENOMIC DNA]</scope>
</reference>
<dbReference type="FunFam" id="2.80.10.50:FF:000012">
    <property type="entry name" value="Protein O-mannosyl-transferase 1"/>
    <property type="match status" value="1"/>
</dbReference>
<feature type="transmembrane region" description="Helical" evidence="14">
    <location>
        <begin position="262"/>
        <end position="279"/>
    </location>
</feature>
<dbReference type="PANTHER" id="PTHR10050:SF46">
    <property type="entry name" value="PROTEIN O-MANNOSYL-TRANSFERASE 2"/>
    <property type="match status" value="1"/>
</dbReference>
<evidence type="ECO:0000256" key="6">
    <source>
        <dbReference type="ARBA" id="ARBA00022679"/>
    </source>
</evidence>